<evidence type="ECO:0000256" key="10">
    <source>
        <dbReference type="SAM" id="MobiDB-lite"/>
    </source>
</evidence>
<keyword evidence="11" id="KW-1133">Transmembrane helix</keyword>
<comment type="catalytic activity">
    <reaction evidence="8">
        <text>L-seryl-[protein] + ATP = O-phospho-L-seryl-[protein] + ADP + H(+)</text>
        <dbReference type="Rhea" id="RHEA:17989"/>
        <dbReference type="Rhea" id="RHEA-COMP:9863"/>
        <dbReference type="Rhea" id="RHEA-COMP:11604"/>
        <dbReference type="ChEBI" id="CHEBI:15378"/>
        <dbReference type="ChEBI" id="CHEBI:29999"/>
        <dbReference type="ChEBI" id="CHEBI:30616"/>
        <dbReference type="ChEBI" id="CHEBI:83421"/>
        <dbReference type="ChEBI" id="CHEBI:456216"/>
        <dbReference type="EC" id="2.7.11.1"/>
    </reaction>
</comment>
<feature type="transmembrane region" description="Helical" evidence="11">
    <location>
        <begin position="310"/>
        <end position="334"/>
    </location>
</feature>
<dbReference type="InterPro" id="IPR008271">
    <property type="entry name" value="Ser/Thr_kinase_AS"/>
</dbReference>
<comment type="caution">
    <text evidence="13">The sequence shown here is derived from an EMBL/GenBank/DDBJ whole genome shotgun (WGS) entry which is preliminary data.</text>
</comment>
<dbReference type="EMBL" id="CAQN01000660">
    <property type="protein sequence ID" value="CCQ67812.1"/>
    <property type="molecule type" value="Genomic_DNA"/>
</dbReference>
<dbReference type="PANTHER" id="PTHR24363">
    <property type="entry name" value="SERINE/THREONINE PROTEIN KINASE"/>
    <property type="match status" value="1"/>
</dbReference>
<keyword evidence="4 9" id="KW-0547">Nucleotide-binding</keyword>
<evidence type="ECO:0000256" key="8">
    <source>
        <dbReference type="ARBA" id="ARBA00048679"/>
    </source>
</evidence>
<dbReference type="PANTHER" id="PTHR24363:SF0">
    <property type="entry name" value="SERINE_THREONINE KINASE LIKE DOMAIN CONTAINING 1"/>
    <property type="match status" value="1"/>
</dbReference>
<evidence type="ECO:0000256" key="9">
    <source>
        <dbReference type="PROSITE-ProRule" id="PRU10141"/>
    </source>
</evidence>
<evidence type="ECO:0000256" key="3">
    <source>
        <dbReference type="ARBA" id="ARBA00022679"/>
    </source>
</evidence>
<sequence>MSLTLNNRYQVLETLGKGGFGETFLAIDTHLPSAKKCVIKQLKPAVRSHVIPDWLKERFATEAAILEELGEKHPQIPALYAYFSEGGDFYLVQEWIEGETLTQIHQRQGNLSPKQIQDILIGILPVLDYVHNRRIIHRDIKPDNIIIRSGDQKPVLIDFGIVKETVATMVHSNGNTPYSVGLGTPGYMASEQAAGRPIVSSDLYSLGLTAIFLLTGKTPQYLATDPNTGEVLWRKEAPNIKSNLGDVLDRTVRFHPRDRFSTAKEMLAALQVFDPLATAVTIAVDQQNSSLSPPSPQRPSNTTQENQPPWALLALGSFLAASAIIGGLMLGIVLGTKERSQPTSSPSVLPESPKETPTPELSPPKPRNRRPVNNRRSQPSPTPIPTPEVEVSPTPEVKASPTPEVKASPTPEVKASPTPEVEASPTPEVEASPTPEVEASPTPEVEASPTPEVEASPTPEVEASPTLTPIPEPTKAVPIPVEPPPQSSDPKETTEEQPSSPSIVIPNIPSQPSEEKPSQEEENNYNIQKYFESDREKIRPISNLILNLTENKSQNNCRVY</sequence>
<dbReference type="PROSITE" id="PS00108">
    <property type="entry name" value="PROTEIN_KINASE_ST"/>
    <property type="match status" value="1"/>
</dbReference>
<name>T2JT92_CROWT</name>
<dbReference type="SMART" id="SM00220">
    <property type="entry name" value="S_TKc"/>
    <property type="match status" value="1"/>
</dbReference>
<dbReference type="AlphaFoldDB" id="T2JT92"/>
<evidence type="ECO:0000256" key="4">
    <source>
        <dbReference type="ARBA" id="ARBA00022741"/>
    </source>
</evidence>
<feature type="region of interest" description="Disordered" evidence="10">
    <location>
        <begin position="338"/>
        <end position="526"/>
    </location>
</feature>
<dbReference type="EC" id="2.7.11.1" evidence="1"/>
<dbReference type="Proteomes" id="UP000018130">
    <property type="component" value="Unassembled WGS sequence"/>
</dbReference>
<comment type="catalytic activity">
    <reaction evidence="7">
        <text>L-threonyl-[protein] + ATP = O-phospho-L-threonyl-[protein] + ADP + H(+)</text>
        <dbReference type="Rhea" id="RHEA:46608"/>
        <dbReference type="Rhea" id="RHEA-COMP:11060"/>
        <dbReference type="Rhea" id="RHEA-COMP:11605"/>
        <dbReference type="ChEBI" id="CHEBI:15378"/>
        <dbReference type="ChEBI" id="CHEBI:30013"/>
        <dbReference type="ChEBI" id="CHEBI:30616"/>
        <dbReference type="ChEBI" id="CHEBI:61977"/>
        <dbReference type="ChEBI" id="CHEBI:456216"/>
        <dbReference type="EC" id="2.7.11.1"/>
    </reaction>
</comment>
<gene>
    <name evidence="13" type="ORF">CWATWH0402_1091</name>
</gene>
<feature type="compositionally biased region" description="Low complexity" evidence="10">
    <location>
        <begin position="387"/>
        <end position="397"/>
    </location>
</feature>
<organism evidence="13 14">
    <name type="scientific">Crocosphaera watsonii WH 0402</name>
    <dbReference type="NCBI Taxonomy" id="1284629"/>
    <lineage>
        <taxon>Bacteria</taxon>
        <taxon>Bacillati</taxon>
        <taxon>Cyanobacteriota</taxon>
        <taxon>Cyanophyceae</taxon>
        <taxon>Oscillatoriophycideae</taxon>
        <taxon>Chroococcales</taxon>
        <taxon>Aphanothecaceae</taxon>
        <taxon>Crocosphaera</taxon>
    </lineage>
</organism>
<evidence type="ECO:0000313" key="14">
    <source>
        <dbReference type="Proteomes" id="UP000018130"/>
    </source>
</evidence>
<keyword evidence="6 9" id="KW-0067">ATP-binding</keyword>
<keyword evidence="3" id="KW-0808">Transferase</keyword>
<dbReference type="PROSITE" id="PS00107">
    <property type="entry name" value="PROTEIN_KINASE_ATP"/>
    <property type="match status" value="1"/>
</dbReference>
<dbReference type="InterPro" id="IPR017441">
    <property type="entry name" value="Protein_kinase_ATP_BS"/>
</dbReference>
<feature type="binding site" evidence="9">
    <location>
        <position position="40"/>
    </location>
    <ligand>
        <name>ATP</name>
        <dbReference type="ChEBI" id="CHEBI:30616"/>
    </ligand>
</feature>
<feature type="region of interest" description="Disordered" evidence="10">
    <location>
        <begin position="287"/>
        <end position="307"/>
    </location>
</feature>
<feature type="compositionally biased region" description="Low complexity" evidence="10">
    <location>
        <begin position="498"/>
        <end position="512"/>
    </location>
</feature>
<keyword evidence="5 13" id="KW-0418">Kinase</keyword>
<evidence type="ECO:0000313" key="13">
    <source>
        <dbReference type="EMBL" id="CCQ67812.1"/>
    </source>
</evidence>
<evidence type="ECO:0000256" key="2">
    <source>
        <dbReference type="ARBA" id="ARBA00022527"/>
    </source>
</evidence>
<evidence type="ECO:0000256" key="6">
    <source>
        <dbReference type="ARBA" id="ARBA00022840"/>
    </source>
</evidence>
<keyword evidence="2" id="KW-0723">Serine/threonine-protein kinase</keyword>
<keyword evidence="11" id="KW-0472">Membrane</keyword>
<reference evidence="13 14" key="1">
    <citation type="submission" date="2013-01" db="EMBL/GenBank/DDBJ databases">
        <authorList>
            <person name="Bench S."/>
        </authorList>
    </citation>
    <scope>NUCLEOTIDE SEQUENCE [LARGE SCALE GENOMIC DNA]</scope>
    <source>
        <strain evidence="13 14">WH 0402</strain>
    </source>
</reference>
<evidence type="ECO:0000256" key="11">
    <source>
        <dbReference type="SAM" id="Phobius"/>
    </source>
</evidence>
<feature type="domain" description="Protein kinase" evidence="12">
    <location>
        <begin position="9"/>
        <end position="273"/>
    </location>
</feature>
<dbReference type="CDD" id="cd14014">
    <property type="entry name" value="STKc_PknB_like"/>
    <property type="match status" value="1"/>
</dbReference>
<dbReference type="GO" id="GO:0004674">
    <property type="term" value="F:protein serine/threonine kinase activity"/>
    <property type="evidence" value="ECO:0007669"/>
    <property type="project" value="UniProtKB-KW"/>
</dbReference>
<dbReference type="PROSITE" id="PS50011">
    <property type="entry name" value="PROTEIN_KINASE_DOM"/>
    <property type="match status" value="1"/>
</dbReference>
<dbReference type="GO" id="GO:0005524">
    <property type="term" value="F:ATP binding"/>
    <property type="evidence" value="ECO:0007669"/>
    <property type="project" value="UniProtKB-UniRule"/>
</dbReference>
<dbReference type="InterPro" id="IPR011009">
    <property type="entry name" value="Kinase-like_dom_sf"/>
</dbReference>
<dbReference type="InterPro" id="IPR000719">
    <property type="entry name" value="Prot_kinase_dom"/>
</dbReference>
<evidence type="ECO:0000259" key="12">
    <source>
        <dbReference type="PROSITE" id="PS50011"/>
    </source>
</evidence>
<protein>
    <recommendedName>
        <fullName evidence="1">non-specific serine/threonine protein kinase</fullName>
        <ecNumber evidence="1">2.7.11.1</ecNumber>
    </recommendedName>
</protein>
<proteinExistence type="predicted"/>
<dbReference type="Gene3D" id="1.10.510.10">
    <property type="entry name" value="Transferase(Phosphotransferase) domain 1"/>
    <property type="match status" value="1"/>
</dbReference>
<accession>T2JT92</accession>
<keyword evidence="11" id="KW-0812">Transmembrane</keyword>
<evidence type="ECO:0000256" key="1">
    <source>
        <dbReference type="ARBA" id="ARBA00012513"/>
    </source>
</evidence>
<dbReference type="SUPFAM" id="SSF56112">
    <property type="entry name" value="Protein kinase-like (PK-like)"/>
    <property type="match status" value="1"/>
</dbReference>
<reference evidence="13 14" key="2">
    <citation type="submission" date="2013-09" db="EMBL/GenBank/DDBJ databases">
        <title>Whole genome comparison of six Crocosphaera watsonii strains with differing phenotypes.</title>
        <authorList>
            <person name="Bench S.R."/>
            <person name="Heller P."/>
            <person name="Frank I."/>
            <person name="Arciniega M."/>
            <person name="Shilova I.N."/>
            <person name="Zehr J.P."/>
        </authorList>
    </citation>
    <scope>NUCLEOTIDE SEQUENCE [LARGE SCALE GENOMIC DNA]</scope>
    <source>
        <strain evidence="13 14">WH 0402</strain>
    </source>
</reference>
<evidence type="ECO:0000256" key="7">
    <source>
        <dbReference type="ARBA" id="ARBA00047899"/>
    </source>
</evidence>
<dbReference type="Pfam" id="PF00069">
    <property type="entry name" value="Pkinase"/>
    <property type="match status" value="1"/>
</dbReference>
<evidence type="ECO:0000256" key="5">
    <source>
        <dbReference type="ARBA" id="ARBA00022777"/>
    </source>
</evidence>